<dbReference type="SUPFAM" id="SSF51989">
    <property type="entry name" value="Glycosyl hydrolases family 6, cellulases"/>
    <property type="match status" value="1"/>
</dbReference>
<feature type="binding site" evidence="7">
    <location>
        <position position="329"/>
    </location>
    <ligand>
        <name>substrate</name>
    </ligand>
</feature>
<evidence type="ECO:0000256" key="1">
    <source>
        <dbReference type="ARBA" id="ARBA00022801"/>
    </source>
</evidence>
<dbReference type="AlphaFoldDB" id="A0A9N9LTZ2"/>
<feature type="active site" evidence="8">
    <location>
        <position position="135"/>
    </location>
</feature>
<feature type="binding site" evidence="7">
    <location>
        <position position="230"/>
    </location>
    <ligand>
        <name>substrate</name>
    </ligand>
</feature>
<dbReference type="EC" id="3.2.1.-" evidence="10"/>
<organism evidence="11 12">
    <name type="scientific">Hymenoscyphus albidus</name>
    <dbReference type="NCBI Taxonomy" id="595503"/>
    <lineage>
        <taxon>Eukaryota</taxon>
        <taxon>Fungi</taxon>
        <taxon>Dikarya</taxon>
        <taxon>Ascomycota</taxon>
        <taxon>Pezizomycotina</taxon>
        <taxon>Leotiomycetes</taxon>
        <taxon>Helotiales</taxon>
        <taxon>Helotiaceae</taxon>
        <taxon>Hymenoscyphus</taxon>
    </lineage>
</organism>
<dbReference type="PANTHER" id="PTHR34876:SF10">
    <property type="entry name" value="GLUCANASE"/>
    <property type="match status" value="1"/>
</dbReference>
<dbReference type="PRINTS" id="PR00733">
    <property type="entry name" value="GLHYDRLASE6"/>
</dbReference>
<evidence type="ECO:0000256" key="10">
    <source>
        <dbReference type="RuleBase" id="RU361186"/>
    </source>
</evidence>
<dbReference type="InterPro" id="IPR016288">
    <property type="entry name" value="Beta_cellobiohydrolase"/>
</dbReference>
<evidence type="ECO:0000256" key="5">
    <source>
        <dbReference type="ARBA" id="ARBA00023326"/>
    </source>
</evidence>
<dbReference type="EMBL" id="CAJVRM010000340">
    <property type="protein sequence ID" value="CAG8979833.1"/>
    <property type="molecule type" value="Genomic_DNA"/>
</dbReference>
<keyword evidence="4 10" id="KW-0326">Glycosidase</keyword>
<keyword evidence="2 10" id="KW-0136">Cellulose degradation</keyword>
<keyword evidence="1 10" id="KW-0378">Hydrolase</keyword>
<dbReference type="InterPro" id="IPR001524">
    <property type="entry name" value="Glyco_hydro_6_CS"/>
</dbReference>
<gene>
    <name evidence="11" type="ORF">HYALB_00002605</name>
</gene>
<sequence>MLLSASQNVFSSSVKNSVSSAMKTSTLIAALSATAVSAQFWESADQNPYLERTQFVNPSYAAKLNQTIDAFLAKNDTLNAARVRTVQKISTFVWIDRVSNLSNIDNAITQARAVQESTGKEQIVQLVLYNVPDRDCSAGASAGEFTNADDGLNKYKTLFVDPCAEKVKAATDLTFAIILEPDSLGNVVTNMGAELCSQAAPGYEQGIAYAISKLQARNINLYIDAAHGGWLGWPDHLRRASAEFRKVLSMAQNLTATAKIRGFATDVSNFNPYIASPRANYTANSPSYDELRYVESLAPLLTNLSLPAHFIIDQGRSGLQNTRQTWGEWCNIEAGFGIRPTIQTNTTLVDSIVWAKPGGESDGPCGYTGVGVQGTSAPNAGQWWDEYVQMLVKNASPPIEPSY</sequence>
<feature type="active site" description="Proton acceptor" evidence="6">
    <location>
        <position position="362"/>
    </location>
</feature>
<keyword evidence="12" id="KW-1185">Reference proteome</keyword>
<comment type="caution">
    <text evidence="11">The sequence shown here is derived from an EMBL/GenBank/DDBJ whole genome shotgun (WGS) entry which is preliminary data.</text>
</comment>
<protein>
    <recommendedName>
        <fullName evidence="10">Glucanase</fullName>
        <ecNumber evidence="10">3.2.1.-</ecNumber>
    </recommendedName>
</protein>
<feature type="binding site" evidence="7">
    <location>
        <position position="94"/>
    </location>
    <ligand>
        <name>substrate</name>
    </ligand>
</feature>
<dbReference type="PANTHER" id="PTHR34876">
    <property type="match status" value="1"/>
</dbReference>
<dbReference type="GO" id="GO:0030245">
    <property type="term" value="P:cellulose catabolic process"/>
    <property type="evidence" value="ECO:0007669"/>
    <property type="project" value="UniProtKB-KW"/>
</dbReference>
<evidence type="ECO:0000256" key="6">
    <source>
        <dbReference type="PIRSR" id="PIRSR001100-1"/>
    </source>
</evidence>
<dbReference type="Proteomes" id="UP000701801">
    <property type="component" value="Unassembled WGS sequence"/>
</dbReference>
<evidence type="ECO:0000256" key="4">
    <source>
        <dbReference type="ARBA" id="ARBA00023295"/>
    </source>
</evidence>
<evidence type="ECO:0000313" key="12">
    <source>
        <dbReference type="Proteomes" id="UP000701801"/>
    </source>
</evidence>
<dbReference type="PROSITE" id="PS00655">
    <property type="entry name" value="GLYCOSYL_HYDROL_F6_1"/>
    <property type="match status" value="1"/>
</dbReference>
<dbReference type="PROSITE" id="PS00656">
    <property type="entry name" value="GLYCOSYL_HYDROL_F6_2"/>
    <property type="match status" value="1"/>
</dbReference>
<evidence type="ECO:0000256" key="9">
    <source>
        <dbReference type="PROSITE-ProRule" id="PRU10057"/>
    </source>
</evidence>
<dbReference type="Pfam" id="PF01341">
    <property type="entry name" value="Glyco_hydro_6"/>
    <property type="match status" value="1"/>
</dbReference>
<dbReference type="GO" id="GO:0004553">
    <property type="term" value="F:hydrolase activity, hydrolyzing O-glycosyl compounds"/>
    <property type="evidence" value="ECO:0007669"/>
    <property type="project" value="InterPro"/>
</dbReference>
<reference evidence="11" key="1">
    <citation type="submission" date="2021-07" db="EMBL/GenBank/DDBJ databases">
        <authorList>
            <person name="Durling M."/>
        </authorList>
    </citation>
    <scope>NUCLEOTIDE SEQUENCE</scope>
</reference>
<feature type="binding site" evidence="7">
    <location>
        <position position="356"/>
    </location>
    <ligand>
        <name>substrate</name>
    </ligand>
</feature>
<dbReference type="Gene3D" id="3.20.20.40">
    <property type="entry name" value="1, 4-beta cellobiohydrolase"/>
    <property type="match status" value="1"/>
</dbReference>
<dbReference type="OrthoDB" id="64893at2759"/>
<evidence type="ECO:0000256" key="2">
    <source>
        <dbReference type="ARBA" id="ARBA00023001"/>
    </source>
</evidence>
<feature type="binding site" evidence="7">
    <location>
        <position position="269"/>
    </location>
    <ligand>
        <name>substrate</name>
    </ligand>
</feature>
<comment type="similarity">
    <text evidence="10">Belongs to the glycosyl hydrolase family 6.</text>
</comment>
<accession>A0A9N9LTZ2</accession>
<evidence type="ECO:0000313" key="11">
    <source>
        <dbReference type="EMBL" id="CAG8979833.1"/>
    </source>
</evidence>
<feature type="active site" description="Proton donor" evidence="6 9">
    <location>
        <position position="182"/>
    </location>
</feature>
<feature type="binding site" evidence="7">
    <location>
        <position position="96"/>
    </location>
    <ligand>
        <name>substrate</name>
    </ligand>
</feature>
<keyword evidence="3 10" id="KW-0119">Carbohydrate metabolism</keyword>
<evidence type="ECO:0000256" key="8">
    <source>
        <dbReference type="PROSITE-ProRule" id="PRU10056"/>
    </source>
</evidence>
<evidence type="ECO:0000256" key="3">
    <source>
        <dbReference type="ARBA" id="ARBA00023277"/>
    </source>
</evidence>
<dbReference type="PIRSF" id="PIRSF001100">
    <property type="entry name" value="Beta_cellobiohydrolase"/>
    <property type="match status" value="1"/>
</dbReference>
<feature type="binding site" evidence="7">
    <location>
        <position position="360"/>
    </location>
    <ligand>
        <name>substrate</name>
    </ligand>
</feature>
<dbReference type="InterPro" id="IPR036434">
    <property type="entry name" value="Beta_cellobiohydrolase_sf"/>
</dbReference>
<keyword evidence="5 10" id="KW-0624">Polysaccharide degradation</keyword>
<proteinExistence type="inferred from homology"/>
<name>A0A9N9LTZ2_9HELO</name>
<feature type="binding site" evidence="7">
    <location>
        <position position="227"/>
    </location>
    <ligand>
        <name>substrate</name>
    </ligand>
</feature>
<evidence type="ECO:0000256" key="7">
    <source>
        <dbReference type="PIRSR" id="PIRSR001100-2"/>
    </source>
</evidence>